<name>A0A7S5UZN8_9CAUD</name>
<evidence type="ECO:0000313" key="2">
    <source>
        <dbReference type="Proteomes" id="UP000615696"/>
    </source>
</evidence>
<protein>
    <submittedName>
        <fullName evidence="1">Uncharacterized protein</fullName>
    </submittedName>
</protein>
<dbReference type="Proteomes" id="UP000615696">
    <property type="component" value="Segment"/>
</dbReference>
<gene>
    <name evidence="1" type="ORF">EVC04_161</name>
</gene>
<dbReference type="EMBL" id="MN988532">
    <property type="protein sequence ID" value="QIG73598.1"/>
    <property type="molecule type" value="Genomic_DNA"/>
</dbReference>
<accession>A0A7S5UZN8</accession>
<sequence length="86" mass="10121">MLVNSSFISRRLQQMEPIGARLIVPGYHYGNFIGKFEVSNVRLADEVYTRVRNLNFDKMWHFEGVLDTQGAANRTAELFDEWLQRR</sequence>
<evidence type="ECO:0000313" key="1">
    <source>
        <dbReference type="EMBL" id="QIG73598.1"/>
    </source>
</evidence>
<proteinExistence type="predicted"/>
<reference evidence="1 2" key="1">
    <citation type="submission" date="2020-01" db="EMBL/GenBank/DDBJ databases">
        <title>Patterns of diversity and host range of bacteriophage communities associated with bean-nodulatin bacteria.</title>
        <authorList>
            <person name="Vann Cauwenberghe J."/>
            <person name="Santamaria R.I."/>
            <person name="Bustos P."/>
            <person name="Juarez S."/>
            <person name="Gonzalez V."/>
        </authorList>
    </citation>
    <scope>NUCLEOTIDE SEQUENCE [LARGE SCALE GENOMIC DNA]</scope>
    <source>
        <strain evidence="2">RHph</strain>
    </source>
</reference>
<organism evidence="1 2">
    <name type="scientific">Rhizobium phage RHph_I1_9</name>
    <dbReference type="NCBI Taxonomy" id="2509729"/>
    <lineage>
        <taxon>Viruses</taxon>
        <taxon>Duplodnaviria</taxon>
        <taxon>Heunggongvirae</taxon>
        <taxon>Uroviricota</taxon>
        <taxon>Caudoviricetes</taxon>
        <taxon>Pootjesviridae</taxon>
        <taxon>Staniewskivirinae</taxon>
        <taxon>Trinifflemingvirus</taxon>
        <taxon>Trinifflemingvirus I19</taxon>
    </lineage>
</organism>
<keyword evidence="2" id="KW-1185">Reference proteome</keyword>